<name>A0A1X0AW75_9MYCO</name>
<dbReference type="RefSeq" id="WP_083165450.1">
    <property type="nucleotide sequence ID" value="NZ_MVHF01000018.1"/>
</dbReference>
<dbReference type="PANTHER" id="PTHR36172">
    <property type="match status" value="1"/>
</dbReference>
<dbReference type="OrthoDB" id="9814833at2"/>
<dbReference type="GO" id="GO:0000150">
    <property type="term" value="F:DNA strand exchange activity"/>
    <property type="evidence" value="ECO:0007669"/>
    <property type="project" value="InterPro"/>
</dbReference>
<accession>A0A1X0AW75</accession>
<dbReference type="InterPro" id="IPR036162">
    <property type="entry name" value="Resolvase-like_N_sf"/>
</dbReference>
<dbReference type="STRING" id="1927124.BST13_18325"/>
<reference evidence="1 2" key="1">
    <citation type="submission" date="2017-02" db="EMBL/GenBank/DDBJ databases">
        <title>The new phylogeny of genus Mycobacterium.</title>
        <authorList>
            <person name="Tortoli E."/>
            <person name="Trovato A."/>
            <person name="Cirillo D.M."/>
        </authorList>
    </citation>
    <scope>NUCLEOTIDE SEQUENCE [LARGE SCALE GENOMIC DNA]</scope>
    <source>
        <strain evidence="1 2">RW6</strain>
    </source>
</reference>
<evidence type="ECO:0000313" key="1">
    <source>
        <dbReference type="EMBL" id="ORA33926.1"/>
    </source>
</evidence>
<comment type="caution">
    <text evidence="1">The sequence shown here is derived from an EMBL/GenBank/DDBJ whole genome shotgun (WGS) entry which is preliminary data.</text>
</comment>
<dbReference type="Proteomes" id="UP000192448">
    <property type="component" value="Unassembled WGS sequence"/>
</dbReference>
<sequence length="174" mass="18608">MNLAVWAERNGVAWVTAYRWLGAGALSVPARKVGRLMVVDEPSSVAGPRQRAAVSGRVSSADQKPDLDRQVVRVTGWARAELIAARLGDPMVSRIVVGRRDRFCRFGSEYVQAARACQGRELVVVDSAGVDDDLVGDKAEILASMYADLLGNRAAQAWAMRVLAAAASDGVEAV</sequence>
<organism evidence="1 2">
    <name type="scientific">Mycobacterium aquaticum</name>
    <dbReference type="NCBI Taxonomy" id="1927124"/>
    <lineage>
        <taxon>Bacteria</taxon>
        <taxon>Bacillati</taxon>
        <taxon>Actinomycetota</taxon>
        <taxon>Actinomycetes</taxon>
        <taxon>Mycobacteriales</taxon>
        <taxon>Mycobacteriaceae</taxon>
        <taxon>Mycobacterium</taxon>
    </lineage>
</organism>
<dbReference type="PANTHER" id="PTHR36172:SF1">
    <property type="entry name" value="RESOLVASE-RELATED"/>
    <property type="match status" value="1"/>
</dbReference>
<gene>
    <name evidence="1" type="ORF">BST13_18325</name>
</gene>
<dbReference type="GO" id="GO:0003677">
    <property type="term" value="F:DNA binding"/>
    <property type="evidence" value="ECO:0007669"/>
    <property type="project" value="InterPro"/>
</dbReference>
<dbReference type="InterPro" id="IPR051491">
    <property type="entry name" value="Recombinase/Transposase-rel"/>
</dbReference>
<keyword evidence="2" id="KW-1185">Reference proteome</keyword>
<dbReference type="EMBL" id="MVHF01000018">
    <property type="protein sequence ID" value="ORA33926.1"/>
    <property type="molecule type" value="Genomic_DNA"/>
</dbReference>
<evidence type="ECO:0000313" key="2">
    <source>
        <dbReference type="Proteomes" id="UP000192448"/>
    </source>
</evidence>
<proteinExistence type="predicted"/>
<protein>
    <submittedName>
        <fullName evidence="1">IS607 family transposase</fullName>
    </submittedName>
</protein>
<dbReference type="SUPFAM" id="SSF53041">
    <property type="entry name" value="Resolvase-like"/>
    <property type="match status" value="1"/>
</dbReference>
<dbReference type="AlphaFoldDB" id="A0A1X0AW75"/>